<protein>
    <submittedName>
        <fullName evidence="1">Uncharacterized protein</fullName>
    </submittedName>
</protein>
<evidence type="ECO:0000313" key="2">
    <source>
        <dbReference type="Proteomes" id="UP000006048"/>
    </source>
</evidence>
<gene>
    <name evidence="1" type="ordered locus">Turpa_3387</name>
</gene>
<sequence>MPPARSMRRRARESARRATDFTSCAAIRYAKGVLGLGDEDASTPAAQLSFIGGCAAVAFDTIWVAPKTAHPKSSCKIKR</sequence>
<keyword evidence="2" id="KW-1185">Reference proteome</keyword>
<dbReference type="Proteomes" id="UP000006048">
    <property type="component" value="Chromosome"/>
</dbReference>
<dbReference type="KEGG" id="tpx:Turpa_3387"/>
<accession>I4B9R8</accession>
<name>I4B9R8_TURPD</name>
<dbReference type="HOGENOM" id="CLU_2453753_0_0_12"/>
<dbReference type="EMBL" id="CP002959">
    <property type="protein sequence ID" value="AFM14025.1"/>
    <property type="molecule type" value="Genomic_DNA"/>
</dbReference>
<dbReference type="AlphaFoldDB" id="I4B9R8"/>
<dbReference type="STRING" id="869212.Turpa_3387"/>
<reference evidence="1 2" key="1">
    <citation type="submission" date="2012-06" db="EMBL/GenBank/DDBJ databases">
        <title>The complete chromosome of genome of Turneriella parva DSM 21527.</title>
        <authorList>
            <consortium name="US DOE Joint Genome Institute (JGI-PGF)"/>
            <person name="Lucas S."/>
            <person name="Han J."/>
            <person name="Lapidus A."/>
            <person name="Bruce D."/>
            <person name="Goodwin L."/>
            <person name="Pitluck S."/>
            <person name="Peters L."/>
            <person name="Kyrpides N."/>
            <person name="Mavromatis K."/>
            <person name="Ivanova N."/>
            <person name="Mikhailova N."/>
            <person name="Chertkov O."/>
            <person name="Detter J.C."/>
            <person name="Tapia R."/>
            <person name="Han C."/>
            <person name="Land M."/>
            <person name="Hauser L."/>
            <person name="Markowitz V."/>
            <person name="Cheng J.-F."/>
            <person name="Hugenholtz P."/>
            <person name="Woyke T."/>
            <person name="Wu D."/>
            <person name="Gronow S."/>
            <person name="Wellnitz S."/>
            <person name="Brambilla E."/>
            <person name="Klenk H.-P."/>
            <person name="Eisen J.A."/>
        </authorList>
    </citation>
    <scope>NUCLEOTIDE SEQUENCE [LARGE SCALE GENOMIC DNA]</scope>
    <source>
        <strain evidence="2">ATCC BAA-1111 / DSM 21527 / NCTC 11395 / H</strain>
    </source>
</reference>
<organism evidence="1 2">
    <name type="scientific">Turneriella parva (strain ATCC BAA-1111 / DSM 21527 / NCTC 11395 / H)</name>
    <name type="common">Leptospira parva</name>
    <dbReference type="NCBI Taxonomy" id="869212"/>
    <lineage>
        <taxon>Bacteria</taxon>
        <taxon>Pseudomonadati</taxon>
        <taxon>Spirochaetota</taxon>
        <taxon>Spirochaetia</taxon>
        <taxon>Leptospirales</taxon>
        <taxon>Leptospiraceae</taxon>
        <taxon>Turneriella</taxon>
    </lineage>
</organism>
<evidence type="ECO:0000313" key="1">
    <source>
        <dbReference type="EMBL" id="AFM14025.1"/>
    </source>
</evidence>
<proteinExistence type="predicted"/>